<protein>
    <submittedName>
        <fullName evidence="2">Putative mitochondrial protein</fullName>
    </submittedName>
</protein>
<dbReference type="EMBL" id="VRVR01000047">
    <property type="protein sequence ID" value="KAF0852298.1"/>
    <property type="molecule type" value="Genomic_DNA"/>
</dbReference>
<dbReference type="AlphaFoldDB" id="A0A8K0F1Z8"/>
<evidence type="ECO:0000256" key="1">
    <source>
        <dbReference type="SAM" id="MobiDB-lite"/>
    </source>
</evidence>
<dbReference type="Proteomes" id="UP000799049">
    <property type="component" value="Unassembled WGS sequence"/>
</dbReference>
<accession>A0A8K0F1Z8</accession>
<name>A0A8K0F1Z8_ANDGO</name>
<organism evidence="2 3">
    <name type="scientific">Andalucia godoyi</name>
    <name type="common">Flagellate</name>
    <dbReference type="NCBI Taxonomy" id="505711"/>
    <lineage>
        <taxon>Eukaryota</taxon>
        <taxon>Discoba</taxon>
        <taxon>Jakobida</taxon>
        <taxon>Andalucina</taxon>
        <taxon>Andaluciidae</taxon>
        <taxon>Andalucia</taxon>
    </lineage>
</organism>
<evidence type="ECO:0000313" key="2">
    <source>
        <dbReference type="EMBL" id="KAF0852298.1"/>
    </source>
</evidence>
<reference evidence="2" key="1">
    <citation type="submission" date="2019-09" db="EMBL/GenBank/DDBJ databases">
        <title>The Mitochondrial Proteome of the Jakobid, Andalucia godoyi, a Protist With the Most Gene-Rich and Bacteria-Like Mitochondrial Genome.</title>
        <authorList>
            <person name="Gray M.W."/>
            <person name="Burger G."/>
            <person name="Derelle R."/>
            <person name="Klimes V."/>
            <person name="Leger M."/>
            <person name="Sarrasin M."/>
            <person name="Vlcek C."/>
            <person name="Roger A.J."/>
            <person name="Elias M."/>
            <person name="Lang B.F."/>
        </authorList>
    </citation>
    <scope>NUCLEOTIDE SEQUENCE</scope>
    <source>
        <strain evidence="2">And28</strain>
    </source>
</reference>
<proteinExistence type="predicted"/>
<feature type="compositionally biased region" description="Basic residues" evidence="1">
    <location>
        <begin position="112"/>
        <end position="121"/>
    </location>
</feature>
<evidence type="ECO:0000313" key="3">
    <source>
        <dbReference type="Proteomes" id="UP000799049"/>
    </source>
</evidence>
<sequence>MMSITRILRLHTSPAWRFVARPTVRQFASGTESVSQYSQEYTTSDQSEIDLHVHQMGISNKMGSTLNNGSSSTNGYQTAEFAQNPANTLEENPLSDENAKKRMEGSAGSSPKVHKSHKSKGKGSEEEPGASWMDTGYGASKAAQTDVSGKRVDANKAFSRHTASPPRAGSMDDSKKVALNYGTTVEQK</sequence>
<keyword evidence="3" id="KW-1185">Reference proteome</keyword>
<gene>
    <name evidence="2" type="ORF">ANDGO_01516</name>
</gene>
<comment type="caution">
    <text evidence="2">The sequence shown here is derived from an EMBL/GenBank/DDBJ whole genome shotgun (WGS) entry which is preliminary data.</text>
</comment>
<feature type="region of interest" description="Disordered" evidence="1">
    <location>
        <begin position="85"/>
        <end position="188"/>
    </location>
</feature>